<dbReference type="RefSeq" id="WP_307229042.1">
    <property type="nucleotide sequence ID" value="NZ_JAUSTT010000010.1"/>
</dbReference>
<dbReference type="Proteomes" id="UP001223586">
    <property type="component" value="Unassembled WGS sequence"/>
</dbReference>
<evidence type="ECO:0000313" key="2">
    <source>
        <dbReference type="Proteomes" id="UP001223586"/>
    </source>
</evidence>
<accession>A0ABT9WT97</accession>
<proteinExistence type="predicted"/>
<sequence>MSEKSKYTKLAELGIPEDIIEKVEEAPTPSVHSSAQGGKGGRAISLTYVDNYSALLLVYTFLLHLLDHDKNNEKGETALLNESLLSTLQTAMKEQQAYRKSFLDAVDLLNDLKTE</sequence>
<protein>
    <submittedName>
        <fullName evidence="1">Uncharacterized protein</fullName>
    </submittedName>
</protein>
<comment type="caution">
    <text evidence="1">The sequence shown here is derived from an EMBL/GenBank/DDBJ whole genome shotgun (WGS) entry which is preliminary data.</text>
</comment>
<evidence type="ECO:0000313" key="1">
    <source>
        <dbReference type="EMBL" id="MDQ0176132.1"/>
    </source>
</evidence>
<gene>
    <name evidence="1" type="ORF">J2S08_001968</name>
</gene>
<organism evidence="1 2">
    <name type="scientific">Bacillus chungangensis</name>
    <dbReference type="NCBI Taxonomy" id="587633"/>
    <lineage>
        <taxon>Bacteria</taxon>
        <taxon>Bacillati</taxon>
        <taxon>Bacillota</taxon>
        <taxon>Bacilli</taxon>
        <taxon>Bacillales</taxon>
        <taxon>Bacillaceae</taxon>
        <taxon>Bacillus</taxon>
    </lineage>
</organism>
<keyword evidence="2" id="KW-1185">Reference proteome</keyword>
<name>A0ABT9WT97_9BACI</name>
<reference evidence="1 2" key="1">
    <citation type="submission" date="2023-07" db="EMBL/GenBank/DDBJ databases">
        <title>Genomic Encyclopedia of Type Strains, Phase IV (KMG-IV): sequencing the most valuable type-strain genomes for metagenomic binning, comparative biology and taxonomic classification.</title>
        <authorList>
            <person name="Goeker M."/>
        </authorList>
    </citation>
    <scope>NUCLEOTIDE SEQUENCE [LARGE SCALE GENOMIC DNA]</scope>
    <source>
        <strain evidence="1 2">DSM 23837</strain>
    </source>
</reference>
<dbReference type="EMBL" id="JAUSTT010000010">
    <property type="protein sequence ID" value="MDQ0176132.1"/>
    <property type="molecule type" value="Genomic_DNA"/>
</dbReference>